<organism evidence="1 2">
    <name type="scientific">Glycomyces albidus</name>
    <dbReference type="NCBI Taxonomy" id="2656774"/>
    <lineage>
        <taxon>Bacteria</taxon>
        <taxon>Bacillati</taxon>
        <taxon>Actinomycetota</taxon>
        <taxon>Actinomycetes</taxon>
        <taxon>Glycomycetales</taxon>
        <taxon>Glycomycetaceae</taxon>
        <taxon>Glycomyces</taxon>
    </lineage>
</organism>
<name>A0A6L5GFB8_9ACTN</name>
<dbReference type="InterPro" id="IPR025855">
    <property type="entry name" value="Replic_Relax"/>
</dbReference>
<accession>A0A6L5GFB8</accession>
<reference evidence="1 2" key="1">
    <citation type="submission" date="2019-10" db="EMBL/GenBank/DDBJ databases">
        <title>Glycomyces albidus sp. nov., a novel actinomycete isolated from rhizosphere soil of wheat (Triticum aestivum L.).</title>
        <authorList>
            <person name="Qian L."/>
        </authorList>
    </citation>
    <scope>NUCLEOTIDE SEQUENCE [LARGE SCALE GENOMIC DNA]</scope>
    <source>
        <strain evidence="1 2">NEAU-7082</strain>
    </source>
</reference>
<dbReference type="EMBL" id="WIAO01000040">
    <property type="protein sequence ID" value="MQM28306.1"/>
    <property type="molecule type" value="Genomic_DNA"/>
</dbReference>
<dbReference type="RefSeq" id="WP_153027409.1">
    <property type="nucleotide sequence ID" value="NZ_WIAO01000040.1"/>
</dbReference>
<gene>
    <name evidence="1" type="ORF">GFD30_22465</name>
</gene>
<dbReference type="AlphaFoldDB" id="A0A6L5GFB8"/>
<sequence>MAARRTPGKNTGDFDEIAGRLMERDFAIIETLARHKIMTAGMLEALFFPSAHSAAARLLTLYEMGVLSRWRNPSSRAYRYVLGWRGQYLHALRTDEKPPTKANAAFKAQQHFLSAHRPHTEGINAFYCRLMRAARFRDDVEVDWQFEPYSAYSGMRSDASVTLTWNDGRQLWFWFWFEHDRGTETLQRLADKVSSYKNHVSNHQYEKAVLLIEVPTAGRLANLLPLATELWDESRLRNTRLSKLTVAASSATQAERTFTRPETFPDPFDDPRWNVLGRDLPVTLGELPEIAEEIANRPIVWDWDPEVGP</sequence>
<evidence type="ECO:0000313" key="2">
    <source>
        <dbReference type="Proteomes" id="UP000477750"/>
    </source>
</evidence>
<protein>
    <recommendedName>
        <fullName evidence="3">Protein involved in plasmid replication-relaxation</fullName>
    </recommendedName>
</protein>
<dbReference type="Proteomes" id="UP000477750">
    <property type="component" value="Unassembled WGS sequence"/>
</dbReference>
<evidence type="ECO:0008006" key="3">
    <source>
        <dbReference type="Google" id="ProtNLM"/>
    </source>
</evidence>
<proteinExistence type="predicted"/>
<evidence type="ECO:0000313" key="1">
    <source>
        <dbReference type="EMBL" id="MQM28306.1"/>
    </source>
</evidence>
<keyword evidence="2" id="KW-1185">Reference proteome</keyword>
<comment type="caution">
    <text evidence="1">The sequence shown here is derived from an EMBL/GenBank/DDBJ whole genome shotgun (WGS) entry which is preliminary data.</text>
</comment>
<dbReference type="Pfam" id="PF13814">
    <property type="entry name" value="Replic_Relax"/>
    <property type="match status" value="1"/>
</dbReference>